<evidence type="ECO:0000256" key="1">
    <source>
        <dbReference type="SAM" id="MobiDB-lite"/>
    </source>
</evidence>
<organism evidence="2 3">
    <name type="scientific">Actinidia rufa</name>
    <dbReference type="NCBI Taxonomy" id="165716"/>
    <lineage>
        <taxon>Eukaryota</taxon>
        <taxon>Viridiplantae</taxon>
        <taxon>Streptophyta</taxon>
        <taxon>Embryophyta</taxon>
        <taxon>Tracheophyta</taxon>
        <taxon>Spermatophyta</taxon>
        <taxon>Magnoliopsida</taxon>
        <taxon>eudicotyledons</taxon>
        <taxon>Gunneridae</taxon>
        <taxon>Pentapetalae</taxon>
        <taxon>asterids</taxon>
        <taxon>Ericales</taxon>
        <taxon>Actinidiaceae</taxon>
        <taxon>Actinidia</taxon>
    </lineage>
</organism>
<dbReference type="PANTHER" id="PTHR11697:SF230">
    <property type="entry name" value="ZINC FINGER, MYM DOMAIN CONTAINING 1"/>
    <property type="match status" value="1"/>
</dbReference>
<dbReference type="EMBL" id="BJWL01000023">
    <property type="protein sequence ID" value="GFZ13169.1"/>
    <property type="molecule type" value="Genomic_DNA"/>
</dbReference>
<dbReference type="InterPro" id="IPR055298">
    <property type="entry name" value="AtLOH3-like"/>
</dbReference>
<name>A0A7J0GQV1_9ERIC</name>
<keyword evidence="3" id="KW-1185">Reference proteome</keyword>
<evidence type="ECO:0000313" key="3">
    <source>
        <dbReference type="Proteomes" id="UP000585474"/>
    </source>
</evidence>
<gene>
    <name evidence="2" type="ORF">Acr_23g0015540</name>
</gene>
<feature type="region of interest" description="Disordered" evidence="1">
    <location>
        <begin position="26"/>
        <end position="50"/>
    </location>
</feature>
<accession>A0A7J0GQV1</accession>
<reference evidence="2 3" key="1">
    <citation type="submission" date="2019-07" db="EMBL/GenBank/DDBJ databases">
        <title>De Novo Assembly of kiwifruit Actinidia rufa.</title>
        <authorList>
            <person name="Sugita-Konishi S."/>
            <person name="Sato K."/>
            <person name="Mori E."/>
            <person name="Abe Y."/>
            <person name="Kisaki G."/>
            <person name="Hamano K."/>
            <person name="Suezawa K."/>
            <person name="Otani M."/>
            <person name="Fukuda T."/>
            <person name="Manabe T."/>
            <person name="Gomi K."/>
            <person name="Tabuchi M."/>
            <person name="Akimitsu K."/>
            <person name="Kataoka I."/>
        </authorList>
    </citation>
    <scope>NUCLEOTIDE SEQUENCE [LARGE SCALE GENOMIC DNA]</scope>
    <source>
        <strain evidence="3">cv. Fuchu</strain>
    </source>
</reference>
<proteinExistence type="predicted"/>
<dbReference type="Proteomes" id="UP000585474">
    <property type="component" value="Unassembled WGS sequence"/>
</dbReference>
<sequence length="310" mass="33584">MPPQQARGCTRSLTGACGARIAHEARENHDEGDDENHHESMMGGGANAPRGGVGAIQTSVEIVEVLKANGVAMEKGINMGGTTLGAYLGCSPGSVFFEIVHVTDTTAVTLKKEISDVLARYNLNIENMRGQGASPKRQNELQCAQVAEVEHMLDTGERETSRGANQIGTLHRAGTTRWSSHFSSICSLIDMYGATIKVLQTMVEEGSSNSIHGEAGGALIAVRSFDFIFILHLMHRIMGITDLLCRASQHKSLDILNTMDLVSTTKALLQTLRQDGFNTLLMHVGSVCTQYDIEMPMMDARYKEVTGRSC</sequence>
<evidence type="ECO:0000313" key="2">
    <source>
        <dbReference type="EMBL" id="GFZ13169.1"/>
    </source>
</evidence>
<dbReference type="PANTHER" id="PTHR11697">
    <property type="entry name" value="GENERAL TRANSCRIPTION FACTOR 2-RELATED ZINC FINGER PROTEIN"/>
    <property type="match status" value="1"/>
</dbReference>
<dbReference type="OrthoDB" id="785612at2759"/>
<dbReference type="AlphaFoldDB" id="A0A7J0GQV1"/>
<comment type="caution">
    <text evidence="2">The sequence shown here is derived from an EMBL/GenBank/DDBJ whole genome shotgun (WGS) entry which is preliminary data.</text>
</comment>
<feature type="compositionally biased region" description="Basic and acidic residues" evidence="1">
    <location>
        <begin position="26"/>
        <end position="40"/>
    </location>
</feature>
<protein>
    <submittedName>
        <fullName evidence="2">Uncharacterized protein</fullName>
    </submittedName>
</protein>